<dbReference type="GO" id="GO:0061630">
    <property type="term" value="F:ubiquitin protein ligase activity"/>
    <property type="evidence" value="ECO:0007669"/>
    <property type="project" value="TreeGrafter"/>
</dbReference>
<keyword evidence="1" id="KW-0479">Metal-binding</keyword>
<protein>
    <recommendedName>
        <fullName evidence="3">RING-type domain-containing protein</fullName>
    </recommendedName>
</protein>
<evidence type="ECO:0000313" key="4">
    <source>
        <dbReference type="EMBL" id="KDP24198.1"/>
    </source>
</evidence>
<dbReference type="GO" id="GO:0006511">
    <property type="term" value="P:ubiquitin-dependent protein catabolic process"/>
    <property type="evidence" value="ECO:0007669"/>
    <property type="project" value="TreeGrafter"/>
</dbReference>
<dbReference type="EMBL" id="KK915137">
    <property type="protein sequence ID" value="KDP24198.1"/>
    <property type="molecule type" value="Genomic_DNA"/>
</dbReference>
<gene>
    <name evidence="4" type="ORF">JCGZ_25855</name>
</gene>
<evidence type="ECO:0000256" key="2">
    <source>
        <dbReference type="SAM" id="MobiDB-lite"/>
    </source>
</evidence>
<feature type="region of interest" description="Disordered" evidence="2">
    <location>
        <begin position="1"/>
        <end position="28"/>
    </location>
</feature>
<dbReference type="Pfam" id="PF13639">
    <property type="entry name" value="zf-RING_2"/>
    <property type="match status" value="1"/>
</dbReference>
<evidence type="ECO:0000259" key="3">
    <source>
        <dbReference type="PROSITE" id="PS50089"/>
    </source>
</evidence>
<sequence>MSSSSNSFNFTSSPGGDRRRGREYGFNTYVPISDDRNYPSSSIPVITRSTPSQATLDGSRGSSYDPWRPIDETLTGPLGLLGFYMRPNSIGPFLVVNNGLARQSPPPGPAEGFASSSHEESRLSQDEQIKALKKLRKEIYNPSPKRISSRMCLYYRDQALNVLNERAREKEEDGKSCVVCLEDFEPKEAVMLTPCNHMFHEECIVPWVKSHGQCPVCRFAICDRIGGGTAGPFNNITNIPASDLPARDLISFLRSVGAI</sequence>
<feature type="compositionally biased region" description="Polar residues" evidence="2">
    <location>
        <begin position="42"/>
        <end position="62"/>
    </location>
</feature>
<feature type="region of interest" description="Disordered" evidence="2">
    <location>
        <begin position="101"/>
        <end position="125"/>
    </location>
</feature>
<feature type="region of interest" description="Disordered" evidence="2">
    <location>
        <begin position="42"/>
        <end position="68"/>
    </location>
</feature>
<keyword evidence="5" id="KW-1185">Reference proteome</keyword>
<dbReference type="Proteomes" id="UP000027138">
    <property type="component" value="Unassembled WGS sequence"/>
</dbReference>
<dbReference type="AlphaFoldDB" id="A0A067JN43"/>
<evidence type="ECO:0000256" key="1">
    <source>
        <dbReference type="PROSITE-ProRule" id="PRU00175"/>
    </source>
</evidence>
<dbReference type="PANTHER" id="PTHR22765:SF272">
    <property type="entry name" value="E3 UBIQUITIN-PROTEIN LIGASE PRAJA-2"/>
    <property type="match status" value="1"/>
</dbReference>
<dbReference type="GO" id="GO:0008270">
    <property type="term" value="F:zinc ion binding"/>
    <property type="evidence" value="ECO:0007669"/>
    <property type="project" value="UniProtKB-KW"/>
</dbReference>
<dbReference type="KEGG" id="jcu:105647003"/>
<reference evidence="4 5" key="1">
    <citation type="journal article" date="2014" name="PLoS ONE">
        <title>Global Analysis of Gene Expression Profiles in Physic Nut (Jatropha curcas L.) Seedlings Exposed to Salt Stress.</title>
        <authorList>
            <person name="Zhang L."/>
            <person name="Zhang C."/>
            <person name="Wu P."/>
            <person name="Chen Y."/>
            <person name="Li M."/>
            <person name="Jiang H."/>
            <person name="Wu G."/>
        </authorList>
    </citation>
    <scope>NUCLEOTIDE SEQUENCE [LARGE SCALE GENOMIC DNA]</scope>
    <source>
        <strain evidence="5">cv. GZQX0401</strain>
        <tissue evidence="4">Young leaves</tissue>
    </source>
</reference>
<dbReference type="SUPFAM" id="SSF57850">
    <property type="entry name" value="RING/U-box"/>
    <property type="match status" value="1"/>
</dbReference>
<dbReference type="PROSITE" id="PS50089">
    <property type="entry name" value="ZF_RING_2"/>
    <property type="match status" value="1"/>
</dbReference>
<feature type="compositionally biased region" description="Low complexity" evidence="2">
    <location>
        <begin position="1"/>
        <end position="13"/>
    </location>
</feature>
<evidence type="ECO:0000313" key="5">
    <source>
        <dbReference type="Proteomes" id="UP000027138"/>
    </source>
</evidence>
<feature type="domain" description="RING-type" evidence="3">
    <location>
        <begin position="177"/>
        <end position="218"/>
    </location>
</feature>
<dbReference type="InterPro" id="IPR013083">
    <property type="entry name" value="Znf_RING/FYVE/PHD"/>
</dbReference>
<name>A0A067JN43_JATCU</name>
<dbReference type="InterPro" id="IPR051826">
    <property type="entry name" value="E3_ubiquitin-ligase_domain"/>
</dbReference>
<proteinExistence type="predicted"/>
<dbReference type="OrthoDB" id="8062037at2759"/>
<dbReference type="InterPro" id="IPR001841">
    <property type="entry name" value="Znf_RING"/>
</dbReference>
<dbReference type="FunFam" id="3.30.40.10:FF:000468">
    <property type="entry name" value="RING/U-box superfamily protein"/>
    <property type="match status" value="1"/>
</dbReference>
<dbReference type="Gene3D" id="3.30.40.10">
    <property type="entry name" value="Zinc/RING finger domain, C3HC4 (zinc finger)"/>
    <property type="match status" value="1"/>
</dbReference>
<keyword evidence="1" id="KW-0862">Zinc</keyword>
<dbReference type="SMART" id="SM00184">
    <property type="entry name" value="RING"/>
    <property type="match status" value="1"/>
</dbReference>
<organism evidence="4 5">
    <name type="scientific">Jatropha curcas</name>
    <name type="common">Barbados nut</name>
    <dbReference type="NCBI Taxonomy" id="180498"/>
    <lineage>
        <taxon>Eukaryota</taxon>
        <taxon>Viridiplantae</taxon>
        <taxon>Streptophyta</taxon>
        <taxon>Embryophyta</taxon>
        <taxon>Tracheophyta</taxon>
        <taxon>Spermatophyta</taxon>
        <taxon>Magnoliopsida</taxon>
        <taxon>eudicotyledons</taxon>
        <taxon>Gunneridae</taxon>
        <taxon>Pentapetalae</taxon>
        <taxon>rosids</taxon>
        <taxon>fabids</taxon>
        <taxon>Malpighiales</taxon>
        <taxon>Euphorbiaceae</taxon>
        <taxon>Crotonoideae</taxon>
        <taxon>Jatropheae</taxon>
        <taxon>Jatropha</taxon>
    </lineage>
</organism>
<dbReference type="PANTHER" id="PTHR22765">
    <property type="entry name" value="RING FINGER AND PROTEASE ASSOCIATED DOMAIN-CONTAINING"/>
    <property type="match status" value="1"/>
</dbReference>
<keyword evidence="1" id="KW-0863">Zinc-finger</keyword>
<accession>A0A067JN43</accession>